<evidence type="ECO:0000256" key="2">
    <source>
        <dbReference type="SAM" id="Coils"/>
    </source>
</evidence>
<feature type="compositionally biased region" description="Polar residues" evidence="3">
    <location>
        <begin position="377"/>
        <end position="387"/>
    </location>
</feature>
<accession>A0ABY8UKJ4</accession>
<dbReference type="PANTHER" id="PTHR48014:SF21">
    <property type="entry name" value="SERINE_THREONINE-PROTEIN KINASE FRAY2"/>
    <property type="match status" value="1"/>
</dbReference>
<feature type="compositionally biased region" description="Low complexity" evidence="3">
    <location>
        <begin position="505"/>
        <end position="515"/>
    </location>
</feature>
<feature type="region of interest" description="Disordered" evidence="3">
    <location>
        <begin position="505"/>
        <end position="537"/>
    </location>
</feature>
<reference evidence="5 6" key="1">
    <citation type="submission" date="2023-05" db="EMBL/GenBank/DDBJ databases">
        <title>A 100% complete, gapless, phased diploid assembly of the Scenedesmus obliquus UTEX 3031 genome.</title>
        <authorList>
            <person name="Biondi T.C."/>
            <person name="Hanschen E.R."/>
            <person name="Kwon T."/>
            <person name="Eng W."/>
            <person name="Kruse C.P.S."/>
            <person name="Koehler S.I."/>
            <person name="Kunde Y."/>
            <person name="Gleasner C.D."/>
            <person name="You Mak K.T."/>
            <person name="Polle J."/>
            <person name="Hovde B.T."/>
            <person name="Starkenburg S.R."/>
        </authorList>
    </citation>
    <scope>NUCLEOTIDE SEQUENCE [LARGE SCALE GENOMIC DNA]</scope>
    <source>
        <strain evidence="5 6">DOE0152z</strain>
    </source>
</reference>
<dbReference type="PROSITE" id="PS50011">
    <property type="entry name" value="PROTEIN_KINASE_DOM"/>
    <property type="match status" value="1"/>
</dbReference>
<dbReference type="Pfam" id="PF00069">
    <property type="entry name" value="Pkinase"/>
    <property type="match status" value="1"/>
</dbReference>
<keyword evidence="6" id="KW-1185">Reference proteome</keyword>
<name>A0ABY8UKJ4_TETOB</name>
<feature type="domain" description="Protein kinase" evidence="4">
    <location>
        <begin position="38"/>
        <end position="303"/>
    </location>
</feature>
<dbReference type="Proteomes" id="UP001244341">
    <property type="component" value="Chromosome 14b"/>
</dbReference>
<evidence type="ECO:0000313" key="6">
    <source>
        <dbReference type="Proteomes" id="UP001244341"/>
    </source>
</evidence>
<organism evidence="5 6">
    <name type="scientific">Tetradesmus obliquus</name>
    <name type="common">Green alga</name>
    <name type="synonym">Acutodesmus obliquus</name>
    <dbReference type="NCBI Taxonomy" id="3088"/>
    <lineage>
        <taxon>Eukaryota</taxon>
        <taxon>Viridiplantae</taxon>
        <taxon>Chlorophyta</taxon>
        <taxon>core chlorophytes</taxon>
        <taxon>Chlorophyceae</taxon>
        <taxon>CS clade</taxon>
        <taxon>Sphaeropleales</taxon>
        <taxon>Scenedesmaceae</taxon>
        <taxon>Tetradesmus</taxon>
    </lineage>
</organism>
<evidence type="ECO:0000256" key="3">
    <source>
        <dbReference type="SAM" id="MobiDB-lite"/>
    </source>
</evidence>
<dbReference type="Gene3D" id="1.10.510.10">
    <property type="entry name" value="Transferase(Phosphotransferase) domain 1"/>
    <property type="match status" value="1"/>
</dbReference>
<feature type="region of interest" description="Disordered" evidence="3">
    <location>
        <begin position="372"/>
        <end position="451"/>
    </location>
</feature>
<dbReference type="InterPro" id="IPR000719">
    <property type="entry name" value="Prot_kinase_dom"/>
</dbReference>
<dbReference type="EMBL" id="CP126221">
    <property type="protein sequence ID" value="WIA21899.1"/>
    <property type="molecule type" value="Genomic_DNA"/>
</dbReference>
<feature type="compositionally biased region" description="Polar residues" evidence="3">
    <location>
        <begin position="517"/>
        <end position="529"/>
    </location>
</feature>
<dbReference type="SUPFAM" id="SSF56112">
    <property type="entry name" value="Protein kinase-like (PK-like)"/>
    <property type="match status" value="1"/>
</dbReference>
<keyword evidence="2" id="KW-0175">Coiled coil</keyword>
<gene>
    <name evidence="5" type="ORF">OEZ85_004269</name>
</gene>
<sequence length="667" mass="71112">MERALSALSISKLRGKSSKDLAASFTASREYPADPACYELLEDCGRGVSATVHRARVVETGEEVAVKKMNLERVNMSLEEIIHEAQTMKSYNHKNVLPLYTSFVHGQDLWMVTPFMCGGSVLHIMKYQHPDGLEEPVIATIMKAVLEGLAYVHENRGIHRDVKAGNILIDRDGSVRIGDFGVAATLQREGSWGNEAMTRTTFVGTPCWMAPEVMEQTDSYNSAADIWSFGITMLELANGHAPFAKFPPMKVLLMTLQNPPPQLDDKQGRKHFSKAMRNLVARCLQKDHKQRPSARELLEDKFFKQARDAEFLQRTLVLGLPALGERVQQIRVGKAATLAAENDKQLEKSQEEYVKGVSSWNFNIDELRKQAELEPDGSSSGQQQQVPRLTPIAEGPEPGEVPEKEKAADGSGASSRRSTEDAAAQPLTPPAAAAEQAAAAPVQQQQVEQQQQQVGTRGLAAAAGGSAGLLAELARLHEQAAAHQAGLARLIDGVKASSSSGAPAAAAALPADGDSGTPASTAPSTVPSTAVSSGAGGSVSVGVVRKLSATGSISRSTSSRALASYPELARVNVAMLLPSYDNDATELAERLLERGQELERRAADSERRLGDALEENRALRRQLGIPESAAAAISAAAAAGAAAASADGDSSRAASRRVLHVCASRRA</sequence>
<dbReference type="PANTHER" id="PTHR48014">
    <property type="entry name" value="SERINE/THREONINE-PROTEIN KINASE FRAY2"/>
    <property type="match status" value="1"/>
</dbReference>
<feature type="compositionally biased region" description="Low complexity" evidence="3">
    <location>
        <begin position="409"/>
        <end position="451"/>
    </location>
</feature>
<evidence type="ECO:0000259" key="4">
    <source>
        <dbReference type="PROSITE" id="PS50011"/>
    </source>
</evidence>
<feature type="coiled-coil region" evidence="2">
    <location>
        <begin position="588"/>
        <end position="622"/>
    </location>
</feature>
<proteinExistence type="inferred from homology"/>
<dbReference type="InterPro" id="IPR047173">
    <property type="entry name" value="STRAD_A/B-like"/>
</dbReference>
<dbReference type="Gene3D" id="3.30.200.20">
    <property type="entry name" value="Phosphorylase Kinase, domain 1"/>
    <property type="match status" value="1"/>
</dbReference>
<protein>
    <recommendedName>
        <fullName evidence="4">Protein kinase domain-containing protein</fullName>
    </recommendedName>
</protein>
<evidence type="ECO:0000313" key="5">
    <source>
        <dbReference type="EMBL" id="WIA21899.1"/>
    </source>
</evidence>
<dbReference type="InterPro" id="IPR011009">
    <property type="entry name" value="Kinase-like_dom_sf"/>
</dbReference>
<dbReference type="SMART" id="SM00220">
    <property type="entry name" value="S_TKc"/>
    <property type="match status" value="1"/>
</dbReference>
<comment type="similarity">
    <text evidence="1">Belongs to the protein kinase superfamily. STE Ser/Thr protein kinase family. STE20 subfamily.</text>
</comment>
<evidence type="ECO:0000256" key="1">
    <source>
        <dbReference type="ARBA" id="ARBA00008874"/>
    </source>
</evidence>